<dbReference type="GO" id="GO:0016757">
    <property type="term" value="F:glycosyltransferase activity"/>
    <property type="evidence" value="ECO:0007669"/>
    <property type="project" value="InterPro"/>
</dbReference>
<accession>A0A1G9DW80</accession>
<organism evidence="2 3">
    <name type="scientific">Meinhardsimonia xiamenensis</name>
    <dbReference type="NCBI Taxonomy" id="990712"/>
    <lineage>
        <taxon>Bacteria</taxon>
        <taxon>Pseudomonadati</taxon>
        <taxon>Pseudomonadota</taxon>
        <taxon>Alphaproteobacteria</taxon>
        <taxon>Rhodobacterales</taxon>
        <taxon>Paracoccaceae</taxon>
        <taxon>Meinhardsimonia</taxon>
    </lineage>
</organism>
<evidence type="ECO:0000259" key="1">
    <source>
        <dbReference type="Pfam" id="PF00534"/>
    </source>
</evidence>
<proteinExistence type="predicted"/>
<reference evidence="3" key="1">
    <citation type="submission" date="2016-10" db="EMBL/GenBank/DDBJ databases">
        <authorList>
            <person name="Varghese N."/>
            <person name="Submissions S."/>
        </authorList>
    </citation>
    <scope>NUCLEOTIDE SEQUENCE [LARGE SCALE GENOMIC DNA]</scope>
    <source>
        <strain evidence="3">CGMCC 1.10789</strain>
    </source>
</reference>
<dbReference type="EMBL" id="FNFV01000004">
    <property type="protein sequence ID" value="SDK68123.1"/>
    <property type="molecule type" value="Genomic_DNA"/>
</dbReference>
<name>A0A1G9DW80_9RHOB</name>
<dbReference type="SUPFAM" id="SSF53756">
    <property type="entry name" value="UDP-Glycosyltransferase/glycogen phosphorylase"/>
    <property type="match status" value="1"/>
</dbReference>
<dbReference type="PANTHER" id="PTHR46401">
    <property type="entry name" value="GLYCOSYLTRANSFERASE WBBK-RELATED"/>
    <property type="match status" value="1"/>
</dbReference>
<dbReference type="InterPro" id="IPR001296">
    <property type="entry name" value="Glyco_trans_1"/>
</dbReference>
<dbReference type="RefSeq" id="WP_092500285.1">
    <property type="nucleotide sequence ID" value="NZ_FNFV01000004.1"/>
</dbReference>
<dbReference type="CDD" id="cd03809">
    <property type="entry name" value="GT4_MtfB-like"/>
    <property type="match status" value="1"/>
</dbReference>
<protein>
    <submittedName>
        <fullName evidence="2">Glycosyl transferases group 1</fullName>
    </submittedName>
</protein>
<dbReference type="PANTHER" id="PTHR46401:SF8">
    <property type="entry name" value="BLL6006 PROTEIN"/>
    <property type="match status" value="1"/>
</dbReference>
<keyword evidence="3" id="KW-1185">Reference proteome</keyword>
<gene>
    <name evidence="2" type="ORF">SAMN05216257_10449</name>
</gene>
<feature type="domain" description="Glycosyl transferase family 1" evidence="1">
    <location>
        <begin position="254"/>
        <end position="375"/>
    </location>
</feature>
<evidence type="ECO:0000313" key="3">
    <source>
        <dbReference type="Proteomes" id="UP000199328"/>
    </source>
</evidence>
<dbReference type="Proteomes" id="UP000199328">
    <property type="component" value="Unassembled WGS sequence"/>
</dbReference>
<dbReference type="Pfam" id="PF00534">
    <property type="entry name" value="Glycos_transf_1"/>
    <property type="match status" value="1"/>
</dbReference>
<keyword evidence="2" id="KW-0808">Transferase</keyword>
<dbReference type="STRING" id="990712.SAMN05216257_10449"/>
<dbReference type="AlphaFoldDB" id="A0A1G9DW80"/>
<dbReference type="OrthoDB" id="9790710at2"/>
<sequence length="423" mass="46485">MPGAGTAAPALRAEVPPARCLDVSRLISRVGRGPMTGVDRVEFAYLTHLLERPEPLFLLSRTALGHVLLDRHGAETLRALLAGERESWERPDLLATLFRRLPEPRRRAEATLRRLAVARARRGRLGRMLARHLPPGSVYFNVGHANLTEEVLAAWQGLPGARIAVLIHDTIPLDHPEFQRPGTSDRFAAMLARVARRTELIICNSAFTETRLRHWLARLAPGASPRSLVAHLGVEPAPPDASLLPESVRAAGTYFVCVGTIEPRKNHALLLDVWEALERDLGARHTPPLILAGSRGWENRDVFARLDVIAARGGSVRELPGLADAALSALIAGSAGLLFPSRAEGFGLPPAEAAALGARVLCADLPVYREFLDDYPVYAKPDDMYFWLQTTGRWAADIRADRRAGAFRPPRWSEHFRCVLSAI</sequence>
<dbReference type="Gene3D" id="3.40.50.2000">
    <property type="entry name" value="Glycogen Phosphorylase B"/>
    <property type="match status" value="1"/>
</dbReference>
<evidence type="ECO:0000313" key="2">
    <source>
        <dbReference type="EMBL" id="SDK68123.1"/>
    </source>
</evidence>